<dbReference type="OrthoDB" id="21204at2759"/>
<dbReference type="InterPro" id="IPR017907">
    <property type="entry name" value="Znf_RING_CS"/>
</dbReference>
<feature type="domain" description="RING-type" evidence="13">
    <location>
        <begin position="286"/>
        <end position="324"/>
    </location>
</feature>
<feature type="transmembrane region" description="Helical" evidence="12">
    <location>
        <begin position="87"/>
        <end position="107"/>
    </location>
</feature>
<keyword evidence="6" id="KW-0479">Metal-binding</keyword>
<feature type="transmembrane region" description="Helical" evidence="12">
    <location>
        <begin position="21"/>
        <end position="38"/>
    </location>
</feature>
<feature type="transmembrane region" description="Helical" evidence="12">
    <location>
        <begin position="237"/>
        <end position="257"/>
    </location>
</feature>
<dbReference type="EC" id="2.3.2.27" evidence="4"/>
<evidence type="ECO:0000256" key="6">
    <source>
        <dbReference type="ARBA" id="ARBA00022723"/>
    </source>
</evidence>
<comment type="subcellular location">
    <subcellularLocation>
        <location evidence="2">Endomembrane system</location>
    </subcellularLocation>
</comment>
<name>A0A1J4KV65_9EUKA</name>
<accession>A0A1J4KV65</accession>
<evidence type="ECO:0000256" key="9">
    <source>
        <dbReference type="ARBA" id="ARBA00022833"/>
    </source>
</evidence>
<evidence type="ECO:0000313" key="14">
    <source>
        <dbReference type="EMBL" id="OHT15034.1"/>
    </source>
</evidence>
<dbReference type="PANTHER" id="PTHR12313">
    <property type="entry name" value="E3 UBIQUITIN-PROTEIN LIGASE RNF5-RELATED"/>
    <property type="match status" value="1"/>
</dbReference>
<dbReference type="SMART" id="SM00184">
    <property type="entry name" value="RING"/>
    <property type="match status" value="1"/>
</dbReference>
<feature type="transmembrane region" description="Helical" evidence="12">
    <location>
        <begin position="150"/>
        <end position="171"/>
    </location>
</feature>
<evidence type="ECO:0000259" key="13">
    <source>
        <dbReference type="PROSITE" id="PS50089"/>
    </source>
</evidence>
<dbReference type="GO" id="GO:0006511">
    <property type="term" value="P:ubiquitin-dependent protein catabolic process"/>
    <property type="evidence" value="ECO:0007669"/>
    <property type="project" value="InterPro"/>
</dbReference>
<dbReference type="GO" id="GO:0008270">
    <property type="term" value="F:zinc ion binding"/>
    <property type="evidence" value="ECO:0007669"/>
    <property type="project" value="UniProtKB-KW"/>
</dbReference>
<feature type="transmembrane region" description="Helical" evidence="12">
    <location>
        <begin position="44"/>
        <end position="66"/>
    </location>
</feature>
<keyword evidence="5" id="KW-0808">Transferase</keyword>
<dbReference type="GeneID" id="94832585"/>
<comment type="catalytic activity">
    <reaction evidence="1">
        <text>S-ubiquitinyl-[E2 ubiquitin-conjugating enzyme]-L-cysteine + [acceptor protein]-L-lysine = [E2 ubiquitin-conjugating enzyme]-L-cysteine + N(6)-ubiquitinyl-[acceptor protein]-L-lysine.</text>
        <dbReference type="EC" id="2.3.2.27"/>
    </reaction>
</comment>
<feature type="transmembrane region" description="Helical" evidence="12">
    <location>
        <begin position="183"/>
        <end position="201"/>
    </location>
</feature>
<dbReference type="GO" id="GO:0061630">
    <property type="term" value="F:ubiquitin protein ligase activity"/>
    <property type="evidence" value="ECO:0007669"/>
    <property type="project" value="UniProtKB-EC"/>
</dbReference>
<keyword evidence="7 11" id="KW-0863">Zinc-finger</keyword>
<evidence type="ECO:0000256" key="11">
    <source>
        <dbReference type="PROSITE-ProRule" id="PRU00175"/>
    </source>
</evidence>
<keyword evidence="12" id="KW-1133">Transmembrane helix</keyword>
<dbReference type="AlphaFoldDB" id="A0A1J4KV65"/>
<protein>
    <recommendedName>
        <fullName evidence="4">RING-type E3 ubiquitin transferase</fullName>
        <ecNumber evidence="4">2.3.2.27</ecNumber>
    </recommendedName>
</protein>
<dbReference type="EMBL" id="MLAK01000282">
    <property type="protein sequence ID" value="OHT15034.1"/>
    <property type="molecule type" value="Genomic_DNA"/>
</dbReference>
<evidence type="ECO:0000256" key="3">
    <source>
        <dbReference type="ARBA" id="ARBA00004906"/>
    </source>
</evidence>
<dbReference type="SUPFAM" id="SSF57850">
    <property type="entry name" value="RING/U-box"/>
    <property type="match status" value="1"/>
</dbReference>
<gene>
    <name evidence="14" type="ORF">TRFO_14541</name>
</gene>
<evidence type="ECO:0000256" key="1">
    <source>
        <dbReference type="ARBA" id="ARBA00000900"/>
    </source>
</evidence>
<evidence type="ECO:0000256" key="8">
    <source>
        <dbReference type="ARBA" id="ARBA00022786"/>
    </source>
</evidence>
<dbReference type="InterPro" id="IPR001841">
    <property type="entry name" value="Znf_RING"/>
</dbReference>
<dbReference type="Proteomes" id="UP000179807">
    <property type="component" value="Unassembled WGS sequence"/>
</dbReference>
<comment type="pathway">
    <text evidence="3">Protein modification; protein ubiquitination.</text>
</comment>
<evidence type="ECO:0000256" key="4">
    <source>
        <dbReference type="ARBA" id="ARBA00012483"/>
    </source>
</evidence>
<dbReference type="VEuPathDB" id="TrichDB:TRFO_14541"/>
<evidence type="ECO:0000256" key="5">
    <source>
        <dbReference type="ARBA" id="ARBA00022679"/>
    </source>
</evidence>
<dbReference type="PROSITE" id="PS00518">
    <property type="entry name" value="ZF_RING_1"/>
    <property type="match status" value="1"/>
</dbReference>
<evidence type="ECO:0000313" key="15">
    <source>
        <dbReference type="Proteomes" id="UP000179807"/>
    </source>
</evidence>
<dbReference type="Gene3D" id="3.30.40.10">
    <property type="entry name" value="Zinc/RING finger domain, C3HC4 (zinc finger)"/>
    <property type="match status" value="1"/>
</dbReference>
<reference evidence="14" key="1">
    <citation type="submission" date="2016-10" db="EMBL/GenBank/DDBJ databases">
        <authorList>
            <person name="Benchimol M."/>
            <person name="Almeida L.G."/>
            <person name="Vasconcelos A.T."/>
            <person name="Perreira-Neves A."/>
            <person name="Rosa I.A."/>
            <person name="Tasca T."/>
            <person name="Bogo M.R."/>
            <person name="de Souza W."/>
        </authorList>
    </citation>
    <scope>NUCLEOTIDE SEQUENCE [LARGE SCALE GENOMIC DNA]</scope>
    <source>
        <strain evidence="14">K</strain>
    </source>
</reference>
<comment type="caution">
    <text evidence="14">The sequence shown here is derived from an EMBL/GenBank/DDBJ whole genome shotgun (WGS) entry which is preliminary data.</text>
</comment>
<dbReference type="InterPro" id="IPR045103">
    <property type="entry name" value="RNF5/RNF185-like"/>
</dbReference>
<proteinExistence type="predicted"/>
<sequence>MRIEDTQLNHLLDCTDKFTRSYAMFGLLMLMLFILRAISQHFLISFLVVLFMILYVSCENELQIVMRKMSSSSSYFNRIPYFLVKKFFLLLTFSLVGILLFIPIIPIHTGSKENKLNQNGIIHIKLIDRIVPDHFLFSTYLISQLETLTIFMFSSSIKCLLLGTGLVGFKVTRRGFFGVFQRIFILIRNLVVMPLWINFFLHQSFEGNSQINHGENSTIFFSFHLFRNQNQEESTHINFWCFIYLVMKFWVQGWLLIDLFHVINNYGANKKTAYKPVSPEDVDDDCIICQDSPKEPVMLSCGHIFCYKCVYRWLRDHYSCPTCRAKVSEMKTIELSGGGIPLATLLSSF</sequence>
<dbReference type="RefSeq" id="XP_068368170.1">
    <property type="nucleotide sequence ID" value="XM_068497881.1"/>
</dbReference>
<dbReference type="Pfam" id="PF13920">
    <property type="entry name" value="zf-C3HC4_3"/>
    <property type="match status" value="1"/>
</dbReference>
<dbReference type="PROSITE" id="PS50089">
    <property type="entry name" value="ZF_RING_2"/>
    <property type="match status" value="1"/>
</dbReference>
<evidence type="ECO:0000256" key="2">
    <source>
        <dbReference type="ARBA" id="ARBA00004308"/>
    </source>
</evidence>
<dbReference type="InterPro" id="IPR013083">
    <property type="entry name" value="Znf_RING/FYVE/PHD"/>
</dbReference>
<keyword evidence="10 12" id="KW-0472">Membrane</keyword>
<organism evidence="14 15">
    <name type="scientific">Tritrichomonas foetus</name>
    <dbReference type="NCBI Taxonomy" id="1144522"/>
    <lineage>
        <taxon>Eukaryota</taxon>
        <taxon>Metamonada</taxon>
        <taxon>Parabasalia</taxon>
        <taxon>Tritrichomonadida</taxon>
        <taxon>Tritrichomonadidae</taxon>
        <taxon>Tritrichomonas</taxon>
    </lineage>
</organism>
<dbReference type="GO" id="GO:0005783">
    <property type="term" value="C:endoplasmic reticulum"/>
    <property type="evidence" value="ECO:0007669"/>
    <property type="project" value="InterPro"/>
</dbReference>
<evidence type="ECO:0000256" key="10">
    <source>
        <dbReference type="ARBA" id="ARBA00023136"/>
    </source>
</evidence>
<keyword evidence="15" id="KW-1185">Reference proteome</keyword>
<evidence type="ECO:0000256" key="12">
    <source>
        <dbReference type="SAM" id="Phobius"/>
    </source>
</evidence>
<keyword evidence="8" id="KW-0833">Ubl conjugation pathway</keyword>
<keyword evidence="9" id="KW-0862">Zinc</keyword>
<keyword evidence="12" id="KW-0812">Transmembrane</keyword>
<evidence type="ECO:0000256" key="7">
    <source>
        <dbReference type="ARBA" id="ARBA00022771"/>
    </source>
</evidence>